<dbReference type="RefSeq" id="WP_103165860.1">
    <property type="nucleotide sequence ID" value="NZ_CP130489.1"/>
</dbReference>
<reference evidence="6 7" key="1">
    <citation type="journal article" date="2016" name="Front. Microbiol.">
        <title>Comprehensive Phylogenetic Analysis of Bovine Non-aureus Staphylococci Species Based on Whole-Genome Sequencing.</title>
        <authorList>
            <person name="Naushad S."/>
            <person name="Barkema H.W."/>
            <person name="Luby C."/>
            <person name="Condas L.A."/>
            <person name="Nobrega D.B."/>
            <person name="Carson D.A."/>
            <person name="De Buck J."/>
        </authorList>
    </citation>
    <scope>NUCLEOTIDE SEQUENCE [LARGE SCALE GENOMIC DNA]</scope>
    <source>
        <strain evidence="5 6">SNUC 1409</strain>
        <strain evidence="4 8">SNUC 4143</strain>
        <strain evidence="3 7">SNUC 761</strain>
    </source>
</reference>
<dbReference type="PANTHER" id="PTHR33434">
    <property type="entry name" value="DEGV DOMAIN-CONTAINING PROTEIN DR_1986-RELATED"/>
    <property type="match status" value="1"/>
</dbReference>
<evidence type="ECO:0000313" key="6">
    <source>
        <dbReference type="Proteomes" id="UP000242088"/>
    </source>
</evidence>
<organism evidence="4 8">
    <name type="scientific">Staphylococcus devriesei</name>
    <dbReference type="NCBI Taxonomy" id="586733"/>
    <lineage>
        <taxon>Bacteria</taxon>
        <taxon>Bacillati</taxon>
        <taxon>Bacillota</taxon>
        <taxon>Bacilli</taxon>
        <taxon>Bacillales</taxon>
        <taxon>Staphylococcaceae</taxon>
        <taxon>Staphylococcus</taxon>
    </lineage>
</organism>
<dbReference type="EMBL" id="PYZH01000034">
    <property type="protein sequence ID" value="PTF15122.1"/>
    <property type="molecule type" value="Genomic_DNA"/>
</dbReference>
<reference evidence="5" key="3">
    <citation type="submission" date="2018-03" db="EMBL/GenBank/DDBJ databases">
        <authorList>
            <person name="Naushad S."/>
        </authorList>
    </citation>
    <scope>NUCLEOTIDE SEQUENCE</scope>
    <source>
        <strain evidence="5">SNUC 1409</strain>
    </source>
</reference>
<dbReference type="GeneID" id="48888001"/>
<dbReference type="SUPFAM" id="SSF82549">
    <property type="entry name" value="DAK1/DegV-like"/>
    <property type="match status" value="1"/>
</dbReference>
<dbReference type="Gene3D" id="3.30.1180.10">
    <property type="match status" value="1"/>
</dbReference>
<evidence type="ECO:0000313" key="7">
    <source>
        <dbReference type="Proteomes" id="UP000242547"/>
    </source>
</evidence>
<proteinExistence type="predicted"/>
<dbReference type="AlphaFoldDB" id="A0A2K4DSI2"/>
<evidence type="ECO:0000313" key="8">
    <source>
        <dbReference type="Proteomes" id="UP000243350"/>
    </source>
</evidence>
<accession>A0A2K4DSI2</accession>
<evidence type="ECO:0000313" key="3">
    <source>
        <dbReference type="EMBL" id="PTE73189.1"/>
    </source>
</evidence>
<dbReference type="Gene3D" id="3.40.50.10170">
    <property type="match status" value="1"/>
</dbReference>
<evidence type="ECO:0000256" key="2">
    <source>
        <dbReference type="ARBA" id="ARBA00023121"/>
    </source>
</evidence>
<dbReference type="EMBL" id="PYZL01000041">
    <property type="protein sequence ID" value="PTE73189.1"/>
    <property type="molecule type" value="Genomic_DNA"/>
</dbReference>
<dbReference type="GO" id="GO:0008289">
    <property type="term" value="F:lipid binding"/>
    <property type="evidence" value="ECO:0007669"/>
    <property type="project" value="UniProtKB-KW"/>
</dbReference>
<dbReference type="PANTHER" id="PTHR33434:SF8">
    <property type="entry name" value="DEGV DOMAIN-CONTAINING PROTEIN SPR1019"/>
    <property type="match status" value="1"/>
</dbReference>
<name>A0A2K4DSI2_9STAP</name>
<reference evidence="4" key="2">
    <citation type="submission" date="2018-03" db="EMBL/GenBank/DDBJ databases">
        <authorList>
            <person name="Keele B.F."/>
        </authorList>
    </citation>
    <scope>NUCLEOTIDE SEQUENCE</scope>
    <source>
        <strain evidence="4">SNUC 4143</strain>
        <strain evidence="3">SNUC 761</strain>
    </source>
</reference>
<comment type="caution">
    <text evidence="4">The sequence shown here is derived from an EMBL/GenBank/DDBJ whole genome shotgun (WGS) entry which is preliminary data.</text>
</comment>
<evidence type="ECO:0000313" key="4">
    <source>
        <dbReference type="EMBL" id="PTF15122.1"/>
    </source>
</evidence>
<dbReference type="InterPro" id="IPR003797">
    <property type="entry name" value="DegV"/>
</dbReference>
<dbReference type="OrthoDB" id="5429275at2"/>
<dbReference type="EMBL" id="PYZI01000001">
    <property type="protein sequence ID" value="PTF15564.1"/>
    <property type="molecule type" value="Genomic_DNA"/>
</dbReference>
<dbReference type="Proteomes" id="UP000243350">
    <property type="component" value="Unassembled WGS sequence"/>
</dbReference>
<evidence type="ECO:0000313" key="5">
    <source>
        <dbReference type="EMBL" id="PTF15564.1"/>
    </source>
</evidence>
<dbReference type="InterPro" id="IPR050270">
    <property type="entry name" value="DegV_domain_contain"/>
</dbReference>
<dbReference type="Pfam" id="PF02645">
    <property type="entry name" value="DegV"/>
    <property type="match status" value="1"/>
</dbReference>
<dbReference type="NCBIfam" id="TIGR00762">
    <property type="entry name" value="DegV"/>
    <property type="match status" value="1"/>
</dbReference>
<gene>
    <name evidence="3" type="ORF">BUY44_07010</name>
    <name evidence="5" type="ORF">BUY47_01935</name>
    <name evidence="4" type="ORF">BUY48_06760</name>
</gene>
<protein>
    <submittedName>
        <fullName evidence="4">DegV family protein</fullName>
    </submittedName>
</protein>
<dbReference type="Proteomes" id="UP000242088">
    <property type="component" value="Unassembled WGS sequence"/>
</dbReference>
<keyword evidence="2" id="KW-0446">Lipid-binding</keyword>
<keyword evidence="6" id="KW-1185">Reference proteome</keyword>
<dbReference type="Proteomes" id="UP000242547">
    <property type="component" value="Unassembled WGS sequence"/>
</dbReference>
<dbReference type="PROSITE" id="PS51482">
    <property type="entry name" value="DEGV"/>
    <property type="match status" value="1"/>
</dbReference>
<sequence length="281" mass="31191">MTKQIIVTDSTSDLSQDYLTQHNIHVVPLSLTIDGQSYVDQIDISSKDYIQRIEEDADVKTSQPPIGKFIELYERLGQEDVEIISIHMSSGLSGTYQTALQASDMVAANVTVIDSKSISFGLGYQIQRLVELVNTNLSTNEIVAKIQELQKNIKLFVVIGQLNQLIKGGRISKTKGFIGNIMKIKPIGTLEDGYLEIVHNSRTQNSSIQYLKKEISEFIDKHKIKSIGVAHANVLEFVDKLKAQFDDAFGKHEYDVNVTTPVVTTHTGQGAIGLVVVRETK</sequence>
<comment type="function">
    <text evidence="1">May bind long-chain fatty acids, such as palmitate, and may play a role in lipid transport or fatty acid metabolism.</text>
</comment>
<dbReference type="InterPro" id="IPR043168">
    <property type="entry name" value="DegV_C"/>
</dbReference>
<evidence type="ECO:0000256" key="1">
    <source>
        <dbReference type="ARBA" id="ARBA00003238"/>
    </source>
</evidence>